<keyword evidence="2" id="KW-0732">Signal</keyword>
<feature type="signal peptide" evidence="2">
    <location>
        <begin position="1"/>
        <end position="23"/>
    </location>
</feature>
<feature type="region of interest" description="Disordered" evidence="1">
    <location>
        <begin position="29"/>
        <end position="67"/>
    </location>
</feature>
<evidence type="ECO:0000256" key="2">
    <source>
        <dbReference type="SAM" id="SignalP"/>
    </source>
</evidence>
<evidence type="ECO:0000256" key="1">
    <source>
        <dbReference type="SAM" id="MobiDB-lite"/>
    </source>
</evidence>
<accession>A0ABP0YUK2</accession>
<protein>
    <submittedName>
        <fullName evidence="3">Uncharacterized protein</fullName>
    </submittedName>
</protein>
<feature type="compositionally biased region" description="Pro residues" evidence="1">
    <location>
        <begin position="48"/>
        <end position="67"/>
    </location>
</feature>
<dbReference type="EMBL" id="OZ021740">
    <property type="protein sequence ID" value="CAK9324024.1"/>
    <property type="molecule type" value="Genomic_DNA"/>
</dbReference>
<evidence type="ECO:0000313" key="3">
    <source>
        <dbReference type="EMBL" id="CAK9324024.1"/>
    </source>
</evidence>
<sequence>PCYALLTLSLFFILSSNVQPIHCLTSSKKLDESAGGNDPTVKCTPCTNYPPPPPPPPKKPPPAYCPPPPPPPSSFIYMLGPPGNLYPIDQDFAGANRRTMAVEWTVVALFGLIGFIGLW</sequence>
<feature type="chain" id="PRO_5047357861" evidence="2">
    <location>
        <begin position="24"/>
        <end position="119"/>
    </location>
</feature>
<name>A0ABP0YUK2_9ROSI</name>
<proteinExistence type="predicted"/>
<feature type="non-terminal residue" evidence="3">
    <location>
        <position position="1"/>
    </location>
</feature>
<evidence type="ECO:0000313" key="4">
    <source>
        <dbReference type="Proteomes" id="UP001642487"/>
    </source>
</evidence>
<organism evidence="3 4">
    <name type="scientific">Citrullus colocynthis</name>
    <name type="common">colocynth</name>
    <dbReference type="NCBI Taxonomy" id="252529"/>
    <lineage>
        <taxon>Eukaryota</taxon>
        <taxon>Viridiplantae</taxon>
        <taxon>Streptophyta</taxon>
        <taxon>Embryophyta</taxon>
        <taxon>Tracheophyta</taxon>
        <taxon>Spermatophyta</taxon>
        <taxon>Magnoliopsida</taxon>
        <taxon>eudicotyledons</taxon>
        <taxon>Gunneridae</taxon>
        <taxon>Pentapetalae</taxon>
        <taxon>rosids</taxon>
        <taxon>fabids</taxon>
        <taxon>Cucurbitales</taxon>
        <taxon>Cucurbitaceae</taxon>
        <taxon>Benincaseae</taxon>
        <taxon>Citrullus</taxon>
    </lineage>
</organism>
<gene>
    <name evidence="3" type="ORF">CITCOLO1_LOCUS16241</name>
</gene>
<dbReference type="Proteomes" id="UP001642487">
    <property type="component" value="Chromosome 6"/>
</dbReference>
<dbReference type="PANTHER" id="PTHR35094:SF1">
    <property type="entry name" value="PROTEIN, PUTATIVE-RELATED"/>
    <property type="match status" value="1"/>
</dbReference>
<keyword evidence="4" id="KW-1185">Reference proteome</keyword>
<reference evidence="3 4" key="1">
    <citation type="submission" date="2024-03" db="EMBL/GenBank/DDBJ databases">
        <authorList>
            <person name="Gkanogiannis A."/>
            <person name="Becerra Lopez-Lavalle L."/>
        </authorList>
    </citation>
    <scope>NUCLEOTIDE SEQUENCE [LARGE SCALE GENOMIC DNA]</scope>
</reference>
<dbReference type="PANTHER" id="PTHR35094">
    <property type="entry name" value="LEUCINE-RICH REPEAT EXTENSIN-LIKE PROTEIN 2"/>
    <property type="match status" value="1"/>
</dbReference>